<evidence type="ECO:0000256" key="2">
    <source>
        <dbReference type="ARBA" id="ARBA00023002"/>
    </source>
</evidence>
<dbReference type="Gene3D" id="3.40.50.1970">
    <property type="match status" value="1"/>
</dbReference>
<protein>
    <submittedName>
        <fullName evidence="5">Choline dehydrogenase</fullName>
        <ecNumber evidence="5">1.1.1.-</ecNumber>
    </submittedName>
</protein>
<comment type="similarity">
    <text evidence="1">Belongs to the iron-containing alcohol dehydrogenase family.</text>
</comment>
<keyword evidence="6" id="KW-1185">Reference proteome</keyword>
<dbReference type="PANTHER" id="PTHR11496:SF102">
    <property type="entry name" value="ALCOHOL DEHYDROGENASE 4"/>
    <property type="match status" value="1"/>
</dbReference>
<evidence type="ECO:0000259" key="4">
    <source>
        <dbReference type="Pfam" id="PF25137"/>
    </source>
</evidence>
<dbReference type="Pfam" id="PF00465">
    <property type="entry name" value="Fe-ADH"/>
    <property type="match status" value="1"/>
</dbReference>
<dbReference type="Proteomes" id="UP001162834">
    <property type="component" value="Chromosome"/>
</dbReference>
<dbReference type="InterPro" id="IPR001670">
    <property type="entry name" value="ADH_Fe/GldA"/>
</dbReference>
<dbReference type="PANTHER" id="PTHR11496">
    <property type="entry name" value="ALCOHOL DEHYDROGENASE"/>
    <property type="match status" value="1"/>
</dbReference>
<evidence type="ECO:0000313" key="6">
    <source>
        <dbReference type="Proteomes" id="UP001162834"/>
    </source>
</evidence>
<dbReference type="Pfam" id="PF25137">
    <property type="entry name" value="ADH_Fe_C"/>
    <property type="match status" value="1"/>
</dbReference>
<name>A0A9E6Y2L5_9ACTN</name>
<dbReference type="RefSeq" id="WP_259313091.1">
    <property type="nucleotide sequence ID" value="NZ_CP087164.1"/>
</dbReference>
<dbReference type="CDD" id="cd08551">
    <property type="entry name" value="Fe-ADH"/>
    <property type="match status" value="1"/>
</dbReference>
<feature type="domain" description="Alcohol dehydrogenase iron-type/glycerol dehydrogenase GldA" evidence="3">
    <location>
        <begin position="14"/>
        <end position="177"/>
    </location>
</feature>
<dbReference type="InterPro" id="IPR056798">
    <property type="entry name" value="ADH_Fe_C"/>
</dbReference>
<dbReference type="SUPFAM" id="SSF56796">
    <property type="entry name" value="Dehydroquinate synthase-like"/>
    <property type="match status" value="1"/>
</dbReference>
<keyword evidence="2 5" id="KW-0560">Oxidoreductase</keyword>
<organism evidence="5 6">
    <name type="scientific">Capillimicrobium parvum</name>
    <dbReference type="NCBI Taxonomy" id="2884022"/>
    <lineage>
        <taxon>Bacteria</taxon>
        <taxon>Bacillati</taxon>
        <taxon>Actinomycetota</taxon>
        <taxon>Thermoleophilia</taxon>
        <taxon>Solirubrobacterales</taxon>
        <taxon>Capillimicrobiaceae</taxon>
        <taxon>Capillimicrobium</taxon>
    </lineage>
</organism>
<dbReference type="GO" id="GO:0046872">
    <property type="term" value="F:metal ion binding"/>
    <property type="evidence" value="ECO:0007669"/>
    <property type="project" value="InterPro"/>
</dbReference>
<dbReference type="GO" id="GO:0004022">
    <property type="term" value="F:alcohol dehydrogenase (NAD+) activity"/>
    <property type="evidence" value="ECO:0007669"/>
    <property type="project" value="TreeGrafter"/>
</dbReference>
<evidence type="ECO:0000256" key="1">
    <source>
        <dbReference type="ARBA" id="ARBA00007358"/>
    </source>
</evidence>
<dbReference type="InterPro" id="IPR039697">
    <property type="entry name" value="Alcohol_dehydrogenase_Fe"/>
</dbReference>
<evidence type="ECO:0000313" key="5">
    <source>
        <dbReference type="EMBL" id="UGS39084.1"/>
    </source>
</evidence>
<dbReference type="EMBL" id="CP087164">
    <property type="protein sequence ID" value="UGS39084.1"/>
    <property type="molecule type" value="Genomic_DNA"/>
</dbReference>
<dbReference type="Gene3D" id="1.20.1090.10">
    <property type="entry name" value="Dehydroquinate synthase-like - alpha domain"/>
    <property type="match status" value="1"/>
</dbReference>
<feature type="domain" description="Fe-containing alcohol dehydrogenase-like C-terminal" evidence="4">
    <location>
        <begin position="190"/>
        <end position="377"/>
    </location>
</feature>
<dbReference type="EC" id="1.1.1.-" evidence="5"/>
<dbReference type="AlphaFoldDB" id="A0A9E6Y2L5"/>
<reference evidence="5" key="1">
    <citation type="journal article" date="2022" name="Int. J. Syst. Evol. Microbiol.">
        <title>Pseudomonas aegrilactucae sp. nov. and Pseudomonas morbosilactucae sp. nov., pathogens causing bacterial rot of lettuce in Japan.</title>
        <authorList>
            <person name="Sawada H."/>
            <person name="Fujikawa T."/>
            <person name="Satou M."/>
        </authorList>
    </citation>
    <scope>NUCLEOTIDE SEQUENCE</scope>
    <source>
        <strain evidence="5">0166_1</strain>
    </source>
</reference>
<dbReference type="KEGG" id="sbae:DSM104329_05516"/>
<sequence>MALDPLQPFSSQLPVRVRFGDGVAGELPAVLESLGAGRPIAFVDAAVARLPAVTAALPAGTTLRVVAAGEPTIASVDAAGEDVAGHDAVVAIGGGSVLDTAKGARLVATAGGSIRRFAWPGEPEPVPPPGIPLVTLPTTAGTGSEVTGGVVMVDPERELKCGAASPHNRAQDCLVDPRLTHSLPPAPSLYGGLDVLAQAIGAIVAATRTPVADALALESLRLVRDALPAVVADGADAGARSRMACASLLAGFAMNLSEAGTDHSLGHALGVRHGIPHGLSVALVLAESMEHDRLAVPGCFERIADALGAPADGSADGTRAVRAVRALLAAVGCPTLSAQGVTGADVEPLAEVAQRAWIPVEPGPWTPEDIAGAYRRALAIEHRAAPEEERHAGAA</sequence>
<evidence type="ECO:0000259" key="3">
    <source>
        <dbReference type="Pfam" id="PF00465"/>
    </source>
</evidence>
<accession>A0A9E6Y2L5</accession>
<proteinExistence type="inferred from homology"/>
<gene>
    <name evidence="5" type="primary">gbsB</name>
    <name evidence="5" type="ORF">DSM104329_05516</name>
</gene>